<proteinExistence type="predicted"/>
<feature type="compositionally biased region" description="Basic and acidic residues" evidence="1">
    <location>
        <begin position="62"/>
        <end position="73"/>
    </location>
</feature>
<protein>
    <submittedName>
        <fullName evidence="2">Uncharacterized protein</fullName>
    </submittedName>
</protein>
<dbReference type="AlphaFoldDB" id="A0AAD7SER6"/>
<reference evidence="2" key="1">
    <citation type="journal article" date="2023" name="Science">
        <title>Genome structures resolve the early diversification of teleost fishes.</title>
        <authorList>
            <person name="Parey E."/>
            <person name="Louis A."/>
            <person name="Montfort J."/>
            <person name="Bouchez O."/>
            <person name="Roques C."/>
            <person name="Iampietro C."/>
            <person name="Lluch J."/>
            <person name="Castinel A."/>
            <person name="Donnadieu C."/>
            <person name="Desvignes T."/>
            <person name="Floi Bucao C."/>
            <person name="Jouanno E."/>
            <person name="Wen M."/>
            <person name="Mejri S."/>
            <person name="Dirks R."/>
            <person name="Jansen H."/>
            <person name="Henkel C."/>
            <person name="Chen W.J."/>
            <person name="Zahm M."/>
            <person name="Cabau C."/>
            <person name="Klopp C."/>
            <person name="Thompson A.W."/>
            <person name="Robinson-Rechavi M."/>
            <person name="Braasch I."/>
            <person name="Lecointre G."/>
            <person name="Bobe J."/>
            <person name="Postlethwait J.H."/>
            <person name="Berthelot C."/>
            <person name="Roest Crollius H."/>
            <person name="Guiguen Y."/>
        </authorList>
    </citation>
    <scope>NUCLEOTIDE SEQUENCE</scope>
    <source>
        <strain evidence="2">NC1722</strain>
    </source>
</reference>
<evidence type="ECO:0000313" key="3">
    <source>
        <dbReference type="Proteomes" id="UP001221898"/>
    </source>
</evidence>
<evidence type="ECO:0000256" key="1">
    <source>
        <dbReference type="SAM" id="MobiDB-lite"/>
    </source>
</evidence>
<organism evidence="2 3">
    <name type="scientific">Aldrovandia affinis</name>
    <dbReference type="NCBI Taxonomy" id="143900"/>
    <lineage>
        <taxon>Eukaryota</taxon>
        <taxon>Metazoa</taxon>
        <taxon>Chordata</taxon>
        <taxon>Craniata</taxon>
        <taxon>Vertebrata</taxon>
        <taxon>Euteleostomi</taxon>
        <taxon>Actinopterygii</taxon>
        <taxon>Neopterygii</taxon>
        <taxon>Teleostei</taxon>
        <taxon>Notacanthiformes</taxon>
        <taxon>Halosauridae</taxon>
        <taxon>Aldrovandia</taxon>
    </lineage>
</organism>
<comment type="caution">
    <text evidence="2">The sequence shown here is derived from an EMBL/GenBank/DDBJ whole genome shotgun (WGS) entry which is preliminary data.</text>
</comment>
<accession>A0AAD7SER6</accession>
<name>A0AAD7SER6_9TELE</name>
<gene>
    <name evidence="2" type="ORF">AAFF_G00387350</name>
</gene>
<feature type="region of interest" description="Disordered" evidence="1">
    <location>
        <begin position="55"/>
        <end position="78"/>
    </location>
</feature>
<sequence length="162" mass="17815">MSPCPVRPYPRPLAVTLQQVAGGPVLRVSLSRPAAVRLGKQRNRSYQNHGALRLPDTVHQGGARDGEVSDRPHLSHPPTSCSIRHTDLGRLARDVWCYEALLQCRGTEGSVGSGLLQAVRHETALMQMATAHIGRGARPCLSRRFWLRTETALELSFVFSSD</sequence>
<dbReference type="Proteomes" id="UP001221898">
    <property type="component" value="Unassembled WGS sequence"/>
</dbReference>
<evidence type="ECO:0000313" key="2">
    <source>
        <dbReference type="EMBL" id="KAJ8401153.1"/>
    </source>
</evidence>
<dbReference type="EMBL" id="JAINUG010000072">
    <property type="protein sequence ID" value="KAJ8401153.1"/>
    <property type="molecule type" value="Genomic_DNA"/>
</dbReference>
<keyword evidence="3" id="KW-1185">Reference proteome</keyword>